<keyword evidence="1" id="KW-0732">Signal</keyword>
<reference evidence="2 3" key="1">
    <citation type="submission" date="2020-01" db="EMBL/GenBank/DDBJ databases">
        <authorList>
            <person name="Kim M.K."/>
        </authorList>
    </citation>
    <scope>NUCLEOTIDE SEQUENCE [LARGE SCALE GENOMIC DNA]</scope>
    <source>
        <strain evidence="2 3">BT213</strain>
    </source>
</reference>
<evidence type="ECO:0008006" key="4">
    <source>
        <dbReference type="Google" id="ProtNLM"/>
    </source>
</evidence>
<dbReference type="EMBL" id="JAAEAA010000014">
    <property type="protein sequence ID" value="NDK56576.1"/>
    <property type="molecule type" value="Genomic_DNA"/>
</dbReference>
<gene>
    <name evidence="2" type="ORF">GWO68_11655</name>
</gene>
<proteinExistence type="predicted"/>
<evidence type="ECO:0000313" key="2">
    <source>
        <dbReference type="EMBL" id="NDK56576.1"/>
    </source>
</evidence>
<protein>
    <recommendedName>
        <fullName evidence="4">Outer membrane protein beta-barrel domain-containing protein</fullName>
    </recommendedName>
</protein>
<comment type="caution">
    <text evidence="2">The sequence shown here is derived from an EMBL/GenBank/DDBJ whole genome shotgun (WGS) entry which is preliminary data.</text>
</comment>
<accession>A0A6B2H6U2</accession>
<sequence>MRIRLLMLLATLLSVQYSCRGNTAQDTIVTVARKWYVPDAATLQFAGNMGMLSGGPGYDFAKGRLTTDLLYGYVPKFDAEEAIHLLTVKGTYKPWEIERRRSFTVTPLQVGLGLSYYFDDNFPLTWDDKFPDGYYWWSPKVRLLGFAGAAVSRKIQNSYVKKIGLYSEVGTFDLLVTSWYKDDELTLWEIMNISVGTRVSF</sequence>
<dbReference type="Proteomes" id="UP000478546">
    <property type="component" value="Unassembled WGS sequence"/>
</dbReference>
<evidence type="ECO:0000313" key="3">
    <source>
        <dbReference type="Proteomes" id="UP000478546"/>
    </source>
</evidence>
<feature type="signal peptide" evidence="1">
    <location>
        <begin position="1"/>
        <end position="20"/>
    </location>
</feature>
<feature type="chain" id="PRO_5025569204" description="Outer membrane protein beta-barrel domain-containing protein" evidence="1">
    <location>
        <begin position="21"/>
        <end position="201"/>
    </location>
</feature>
<name>A0A6B2H6U2_9BACT</name>
<keyword evidence="3" id="KW-1185">Reference proteome</keyword>
<dbReference type="RefSeq" id="WP_162346633.1">
    <property type="nucleotide sequence ID" value="NZ_JAAEAA010000014.1"/>
</dbReference>
<dbReference type="AlphaFoldDB" id="A0A6B2H6U2"/>
<evidence type="ECO:0000256" key="1">
    <source>
        <dbReference type="SAM" id="SignalP"/>
    </source>
</evidence>
<organism evidence="2 3">
    <name type="scientific">Pontibacter fetidus</name>
    <dbReference type="NCBI Taxonomy" id="2700082"/>
    <lineage>
        <taxon>Bacteria</taxon>
        <taxon>Pseudomonadati</taxon>
        <taxon>Bacteroidota</taxon>
        <taxon>Cytophagia</taxon>
        <taxon>Cytophagales</taxon>
        <taxon>Hymenobacteraceae</taxon>
        <taxon>Pontibacter</taxon>
    </lineage>
</organism>